<evidence type="ECO:0000313" key="2">
    <source>
        <dbReference type="Proteomes" id="UP000198929"/>
    </source>
</evidence>
<dbReference type="AlphaFoldDB" id="A0A1H9QJ70"/>
<name>A0A1H9QJ70_9CORY</name>
<reference evidence="2" key="1">
    <citation type="submission" date="2016-10" db="EMBL/GenBank/DDBJ databases">
        <authorList>
            <person name="Varghese N."/>
            <person name="Submissions S."/>
        </authorList>
    </citation>
    <scope>NUCLEOTIDE SEQUENCE [LARGE SCALE GENOMIC DNA]</scope>
    <source>
        <strain evidence="2">DSM 20524</strain>
    </source>
</reference>
<gene>
    <name evidence="1" type="ORF">SAMN05661109_00565</name>
</gene>
<evidence type="ECO:0000313" key="1">
    <source>
        <dbReference type="EMBL" id="SER60546.1"/>
    </source>
</evidence>
<sequence length="51" mass="5614">MATKLKDHYNADYAGFIADKIAAVELGFNRSGFFDAVVPTLETLECSALCW</sequence>
<dbReference type="RefSeq" id="WP_157728411.1">
    <property type="nucleotide sequence ID" value="NZ_CP047199.1"/>
</dbReference>
<accession>A0A1H9QJ70</accession>
<dbReference type="EMBL" id="FOGQ01000002">
    <property type="protein sequence ID" value="SER60546.1"/>
    <property type="molecule type" value="Genomic_DNA"/>
</dbReference>
<proteinExistence type="predicted"/>
<dbReference type="Proteomes" id="UP000198929">
    <property type="component" value="Unassembled WGS sequence"/>
</dbReference>
<keyword evidence="2" id="KW-1185">Reference proteome</keyword>
<dbReference type="STRING" id="1121357.SAMN05661109_00565"/>
<protein>
    <submittedName>
        <fullName evidence="1">Uncharacterized protein</fullName>
    </submittedName>
</protein>
<organism evidence="1 2">
    <name type="scientific">Corynebacterium cystitidis DSM 20524</name>
    <dbReference type="NCBI Taxonomy" id="1121357"/>
    <lineage>
        <taxon>Bacteria</taxon>
        <taxon>Bacillati</taxon>
        <taxon>Actinomycetota</taxon>
        <taxon>Actinomycetes</taxon>
        <taxon>Mycobacteriales</taxon>
        <taxon>Corynebacteriaceae</taxon>
        <taxon>Corynebacterium</taxon>
    </lineage>
</organism>